<gene>
    <name evidence="1" type="ORF">H9966_06445</name>
</gene>
<accession>A0A9D2JVU2</accession>
<evidence type="ECO:0000313" key="2">
    <source>
        <dbReference type="Proteomes" id="UP000824055"/>
    </source>
</evidence>
<dbReference type="Pfam" id="PF24741">
    <property type="entry name" value="AlkZ-rel"/>
    <property type="match status" value="1"/>
</dbReference>
<reference evidence="1" key="2">
    <citation type="submission" date="2021-04" db="EMBL/GenBank/DDBJ databases">
        <authorList>
            <person name="Gilroy R."/>
        </authorList>
    </citation>
    <scope>NUCLEOTIDE SEQUENCE</scope>
    <source>
        <strain evidence="1">ChiHecec3B27-8219</strain>
    </source>
</reference>
<name>A0A9D2JVU2_9BACT</name>
<dbReference type="EMBL" id="DXBE01000048">
    <property type="protein sequence ID" value="HIZ69500.1"/>
    <property type="molecule type" value="Genomic_DNA"/>
</dbReference>
<evidence type="ECO:0000313" key="1">
    <source>
        <dbReference type="EMBL" id="HIZ69500.1"/>
    </source>
</evidence>
<comment type="caution">
    <text evidence="1">The sequence shown here is derived from an EMBL/GenBank/DDBJ whole genome shotgun (WGS) entry which is preliminary data.</text>
</comment>
<reference evidence="1" key="1">
    <citation type="journal article" date="2021" name="PeerJ">
        <title>Extensive microbial diversity within the chicken gut microbiome revealed by metagenomics and culture.</title>
        <authorList>
            <person name="Gilroy R."/>
            <person name="Ravi A."/>
            <person name="Getino M."/>
            <person name="Pursley I."/>
            <person name="Horton D.L."/>
            <person name="Alikhan N.F."/>
            <person name="Baker D."/>
            <person name="Gharbi K."/>
            <person name="Hall N."/>
            <person name="Watson M."/>
            <person name="Adriaenssens E.M."/>
            <person name="Foster-Nyarko E."/>
            <person name="Jarju S."/>
            <person name="Secka A."/>
            <person name="Antonio M."/>
            <person name="Oren A."/>
            <person name="Chaudhuri R.R."/>
            <person name="La Ragione R."/>
            <person name="Hildebrand F."/>
            <person name="Pallen M.J."/>
        </authorList>
    </citation>
    <scope>NUCLEOTIDE SEQUENCE</scope>
    <source>
        <strain evidence="1">ChiHecec3B27-8219</strain>
    </source>
</reference>
<dbReference type="AlphaFoldDB" id="A0A9D2JVU2"/>
<proteinExistence type="predicted"/>
<sequence>MPRKEYQEINTCAELTERVQELGILPFLRLLGDGWSAEEMGSEEVQYTTLPDGGWEWPMWKWKGEVIRESGCAYGKFIDGKACFISKEWWPDLCNYRRHRFPLPEEGSLDDMILQTLRENGSLTTRELRAACDFVGKNMRGKFDTYVRRLEMACRVVIEDFVYPVDRHSREYGWGWALLTTPEERFGKEACAPDRTPEESRERLACHLRDILPRCDEQLLDFILK</sequence>
<dbReference type="Proteomes" id="UP000824055">
    <property type="component" value="Unassembled WGS sequence"/>
</dbReference>
<dbReference type="InterPro" id="IPR056298">
    <property type="entry name" value="AlkZ-rel"/>
</dbReference>
<organism evidence="1 2">
    <name type="scientific">Candidatus Prevotella avicola</name>
    <dbReference type="NCBI Taxonomy" id="2838738"/>
    <lineage>
        <taxon>Bacteria</taxon>
        <taxon>Pseudomonadati</taxon>
        <taxon>Bacteroidota</taxon>
        <taxon>Bacteroidia</taxon>
        <taxon>Bacteroidales</taxon>
        <taxon>Prevotellaceae</taxon>
        <taxon>Prevotella</taxon>
    </lineage>
</organism>
<protein>
    <submittedName>
        <fullName evidence="1">Uncharacterized protein</fullName>
    </submittedName>
</protein>